<evidence type="ECO:0000313" key="4">
    <source>
        <dbReference type="Proteomes" id="UP000663870"/>
    </source>
</evidence>
<keyword evidence="4" id="KW-1185">Reference proteome</keyword>
<reference evidence="1" key="1">
    <citation type="submission" date="2021-02" db="EMBL/GenBank/DDBJ databases">
        <authorList>
            <person name="Nowell W R."/>
        </authorList>
    </citation>
    <scope>NUCLEOTIDE SEQUENCE</scope>
</reference>
<dbReference type="EMBL" id="CAJNOL010002341">
    <property type="protein sequence ID" value="CAF1490448.1"/>
    <property type="molecule type" value="Genomic_DNA"/>
</dbReference>
<protein>
    <submittedName>
        <fullName evidence="1">Uncharacterized protein</fullName>
    </submittedName>
</protein>
<evidence type="ECO:0000313" key="1">
    <source>
        <dbReference type="EMBL" id="CAF1212612.1"/>
    </source>
</evidence>
<gene>
    <name evidence="2" type="ORF">JXQ802_LOCUS39836</name>
    <name evidence="1" type="ORF">PYM288_LOCUS25457</name>
</gene>
<evidence type="ECO:0000313" key="2">
    <source>
        <dbReference type="EMBL" id="CAF1490448.1"/>
    </source>
</evidence>
<accession>A0A814X7Y3</accession>
<evidence type="ECO:0000313" key="3">
    <source>
        <dbReference type="Proteomes" id="UP000663854"/>
    </source>
</evidence>
<dbReference type="Proteomes" id="UP000663870">
    <property type="component" value="Unassembled WGS sequence"/>
</dbReference>
<dbReference type="InterPro" id="IPR017853">
    <property type="entry name" value="GH"/>
</dbReference>
<dbReference type="SUPFAM" id="SSF51445">
    <property type="entry name" value="(Trans)glycosidases"/>
    <property type="match status" value="1"/>
</dbReference>
<dbReference type="PANTHER" id="PTHR43002">
    <property type="entry name" value="GLYCOGEN DEBRANCHING ENZYME"/>
    <property type="match status" value="1"/>
</dbReference>
<comment type="caution">
    <text evidence="1">The sequence shown here is derived from an EMBL/GenBank/DDBJ whole genome shotgun (WGS) entry which is preliminary data.</text>
</comment>
<sequence length="112" mass="13599">MTQRGNQYDPILSFKTIDNRSYYYHLSEHDKQYYFDYTGTRSTLNCRLTNVLKLILNSLRYWILDMHIDDFRFDLVATLVHEFHALDHLNHAFFDRTHQDSVIYCVQLFVEL</sequence>
<organism evidence="1 3">
    <name type="scientific">Rotaria sordida</name>
    <dbReference type="NCBI Taxonomy" id="392033"/>
    <lineage>
        <taxon>Eukaryota</taxon>
        <taxon>Metazoa</taxon>
        <taxon>Spiralia</taxon>
        <taxon>Gnathifera</taxon>
        <taxon>Rotifera</taxon>
        <taxon>Eurotatoria</taxon>
        <taxon>Bdelloidea</taxon>
        <taxon>Philodinida</taxon>
        <taxon>Philodinidae</taxon>
        <taxon>Rotaria</taxon>
    </lineage>
</organism>
<dbReference type="Proteomes" id="UP000663854">
    <property type="component" value="Unassembled WGS sequence"/>
</dbReference>
<dbReference type="EMBL" id="CAJNOH010001394">
    <property type="protein sequence ID" value="CAF1212612.1"/>
    <property type="molecule type" value="Genomic_DNA"/>
</dbReference>
<dbReference type="AlphaFoldDB" id="A0A814X7Y3"/>
<dbReference type="Gene3D" id="3.20.20.80">
    <property type="entry name" value="Glycosidases"/>
    <property type="match status" value="1"/>
</dbReference>
<name>A0A814X7Y3_9BILA</name>
<proteinExistence type="predicted"/>